<keyword evidence="1 4" id="KW-0378">Hydrolase</keyword>
<dbReference type="CDD" id="cd17541">
    <property type="entry name" value="REC_CheB-like"/>
    <property type="match status" value="1"/>
</dbReference>
<keyword evidence="4 5" id="KW-0145">Chemotaxis</keyword>
<dbReference type="OrthoDB" id="9793421at2"/>
<comment type="PTM">
    <text evidence="4">Phosphorylated by CheA. Phosphorylation of the N-terminal regulatory domain activates the methylesterase activity.</text>
</comment>
<evidence type="ECO:0000256" key="6">
    <source>
        <dbReference type="PROSITE-ProRule" id="PRU00169"/>
    </source>
</evidence>
<name>A0A1B1YAG2_THEST</name>
<gene>
    <name evidence="4" type="primary">cheB</name>
    <name evidence="9" type="ORF">CSTERTH_01190</name>
</gene>
<dbReference type="GO" id="GO:0000156">
    <property type="term" value="F:phosphorelay response regulator activity"/>
    <property type="evidence" value="ECO:0007669"/>
    <property type="project" value="InterPro"/>
</dbReference>
<accession>A0A1B1YAG2</accession>
<organism evidence="9 10">
    <name type="scientific">Thermoclostridium stercorarium subsp. thermolacticum DSM 2910</name>
    <dbReference type="NCBI Taxonomy" id="1121336"/>
    <lineage>
        <taxon>Bacteria</taxon>
        <taxon>Bacillati</taxon>
        <taxon>Bacillota</taxon>
        <taxon>Clostridia</taxon>
        <taxon>Eubacteriales</taxon>
        <taxon>Oscillospiraceae</taxon>
        <taxon>Thermoclostridium</taxon>
    </lineage>
</organism>
<evidence type="ECO:0000256" key="5">
    <source>
        <dbReference type="PROSITE-ProRule" id="PRU00050"/>
    </source>
</evidence>
<feature type="domain" description="Response regulatory" evidence="7">
    <location>
        <begin position="3"/>
        <end position="120"/>
    </location>
</feature>
<feature type="active site" evidence="4 5">
    <location>
        <position position="297"/>
    </location>
</feature>
<dbReference type="PROSITE" id="PS50122">
    <property type="entry name" value="CHEB"/>
    <property type="match status" value="1"/>
</dbReference>
<feature type="modified residue" description="4-aspartylphosphate" evidence="4 6">
    <location>
        <position position="54"/>
    </location>
</feature>
<comment type="similarity">
    <text evidence="4">Belongs to the CheB family.</text>
</comment>
<feature type="active site" evidence="4 5">
    <location>
        <position position="175"/>
    </location>
</feature>
<comment type="catalytic activity">
    <reaction evidence="4">
        <text>L-glutaminyl-[protein] + H2O = L-glutamyl-[protein] + NH4(+)</text>
        <dbReference type="Rhea" id="RHEA:16441"/>
        <dbReference type="Rhea" id="RHEA-COMP:10207"/>
        <dbReference type="Rhea" id="RHEA-COMP:10208"/>
        <dbReference type="ChEBI" id="CHEBI:15377"/>
        <dbReference type="ChEBI" id="CHEBI:28938"/>
        <dbReference type="ChEBI" id="CHEBI:29973"/>
        <dbReference type="ChEBI" id="CHEBI:30011"/>
        <dbReference type="EC" id="3.5.1.44"/>
    </reaction>
</comment>
<dbReference type="EC" id="3.5.1.44" evidence="4"/>
<dbReference type="InterPro" id="IPR035909">
    <property type="entry name" value="CheB_C"/>
</dbReference>
<feature type="domain" description="CheB-type methylesterase" evidence="8">
    <location>
        <begin position="160"/>
        <end position="348"/>
    </location>
</feature>
<dbReference type="PANTHER" id="PTHR42872">
    <property type="entry name" value="PROTEIN-GLUTAMATE METHYLESTERASE/PROTEIN-GLUTAMINE GLUTAMINASE"/>
    <property type="match status" value="1"/>
</dbReference>
<dbReference type="PANTHER" id="PTHR42872:SF3">
    <property type="entry name" value="PROTEIN-GLUTAMATE METHYLESTERASE_PROTEIN-GLUTAMINE GLUTAMINASE 1"/>
    <property type="match status" value="1"/>
</dbReference>
<dbReference type="InterPro" id="IPR011006">
    <property type="entry name" value="CheY-like_superfamily"/>
</dbReference>
<dbReference type="CDD" id="cd16432">
    <property type="entry name" value="CheB_Rec"/>
    <property type="match status" value="1"/>
</dbReference>
<evidence type="ECO:0000313" key="10">
    <source>
        <dbReference type="Proteomes" id="UP000092971"/>
    </source>
</evidence>
<dbReference type="Gene3D" id="3.40.50.2300">
    <property type="match status" value="1"/>
</dbReference>
<comment type="function">
    <text evidence="2">May play the central regulatory role in sporulation. It may be an element of the effector pathway responsible for the activation of sporulation genes in response to nutritional stress. Spo0A may act in concert with spo0H (a sigma factor) to control the expression of some genes that are critical to the sporulation process.</text>
</comment>
<comment type="function">
    <text evidence="4">Involved in chemotaxis. Part of a chemotaxis signal transduction system that modulates chemotaxis in response to various stimuli. Catalyzes the demethylation of specific methylglutamate residues introduced into the chemoreceptors (methyl-accepting chemotaxis proteins or MCP) by CheR. Also mediates the irreversible deamidation of specific glutamine residues to glutamic acid.</text>
</comment>
<evidence type="ECO:0000256" key="1">
    <source>
        <dbReference type="ARBA" id="ARBA00022801"/>
    </source>
</evidence>
<dbReference type="AlphaFoldDB" id="A0A1B1YAG2"/>
<comment type="domain">
    <text evidence="4">Contains a C-terminal catalytic domain, and an N-terminal region which modulates catalytic activity.</text>
</comment>
<dbReference type="PROSITE" id="PS50110">
    <property type="entry name" value="RESPONSE_REGULATORY"/>
    <property type="match status" value="1"/>
</dbReference>
<dbReference type="InterPro" id="IPR001789">
    <property type="entry name" value="Sig_transdc_resp-reg_receiver"/>
</dbReference>
<dbReference type="NCBIfam" id="NF001965">
    <property type="entry name" value="PRK00742.1"/>
    <property type="match status" value="1"/>
</dbReference>
<evidence type="ECO:0000256" key="2">
    <source>
        <dbReference type="ARBA" id="ARBA00024867"/>
    </source>
</evidence>
<evidence type="ECO:0000259" key="8">
    <source>
        <dbReference type="PROSITE" id="PS50122"/>
    </source>
</evidence>
<dbReference type="Proteomes" id="UP000092971">
    <property type="component" value="Chromosome"/>
</dbReference>
<dbReference type="HAMAP" id="MF_00099">
    <property type="entry name" value="CheB_chemtxs"/>
    <property type="match status" value="1"/>
</dbReference>
<dbReference type="SUPFAM" id="SSF52738">
    <property type="entry name" value="Methylesterase CheB, C-terminal domain"/>
    <property type="match status" value="1"/>
</dbReference>
<reference evidence="9 10" key="1">
    <citation type="submission" date="2016-02" db="EMBL/GenBank/DDBJ databases">
        <title>Comparison of Clostridium stercorarium subspecies using comparative genomics and transcriptomics.</title>
        <authorList>
            <person name="Schellenberg J."/>
            <person name="Thallinger G."/>
            <person name="Levin D.B."/>
            <person name="Zhang X."/>
            <person name="Alvare G."/>
            <person name="Fristensky B."/>
            <person name="Sparling R."/>
        </authorList>
    </citation>
    <scope>NUCLEOTIDE SEQUENCE [LARGE SCALE GENOMIC DNA]</scope>
    <source>
        <strain evidence="9 10">DSM 2910</strain>
    </source>
</reference>
<protein>
    <recommendedName>
        <fullName evidence="4">Protein-glutamate methylesterase/protein-glutamine glutaminase</fullName>
        <ecNumber evidence="4">3.1.1.61</ecNumber>
        <ecNumber evidence="4">3.5.1.44</ecNumber>
    </recommendedName>
</protein>
<dbReference type="InterPro" id="IPR008248">
    <property type="entry name" value="CheB-like"/>
</dbReference>
<dbReference type="RefSeq" id="WP_015357931.1">
    <property type="nucleotide sequence ID" value="NZ_CP014672.1"/>
</dbReference>
<dbReference type="InterPro" id="IPR000673">
    <property type="entry name" value="Sig_transdc_resp-reg_Me-estase"/>
</dbReference>
<sequence>MIKVLIVDDSSFMRVRIRTLLETCSEIKVVGIARNGMDAVRKTVVLRPDVITMDINMPDMSGIEAVELIMKQCPTPIIMVSSLSSDGANETLEALEKGAVDYIHKDNLNEKNLIEKILIAKNAKLNINGHSAPKISKNIIQETREKILAETLRLQKTTEILSGRRTFSIIGIGISTGGPSALAKVLPRISAEIPASIVIAQHMPSAFTGPLAERLNRISALHVKEAENGEQLIPGYAYICPGGKHIMVEKKGIITLYDREKFPNYHYCPSASLLMASISRVYANNAMCIIMTGMGSDGLEGVLEAKKNGSYVIAQSENSSVIFGMPKAIISNNLQDEIVHLDHIADRINELCLE</sequence>
<evidence type="ECO:0000256" key="4">
    <source>
        <dbReference type="HAMAP-Rule" id="MF_00099"/>
    </source>
</evidence>
<dbReference type="SUPFAM" id="SSF52172">
    <property type="entry name" value="CheY-like"/>
    <property type="match status" value="1"/>
</dbReference>
<dbReference type="EMBL" id="CP014672">
    <property type="protein sequence ID" value="ANW97742.1"/>
    <property type="molecule type" value="Genomic_DNA"/>
</dbReference>
<evidence type="ECO:0000259" key="7">
    <source>
        <dbReference type="PROSITE" id="PS50110"/>
    </source>
</evidence>
<dbReference type="EC" id="3.1.1.61" evidence="4"/>
<proteinExistence type="inferred from homology"/>
<dbReference type="Pfam" id="PF00072">
    <property type="entry name" value="Response_reg"/>
    <property type="match status" value="1"/>
</dbReference>
<dbReference type="GO" id="GO:0050568">
    <property type="term" value="F:protein-glutamine glutaminase activity"/>
    <property type="evidence" value="ECO:0007669"/>
    <property type="project" value="UniProtKB-UniRule"/>
</dbReference>
<evidence type="ECO:0000313" key="9">
    <source>
        <dbReference type="EMBL" id="ANW97742.1"/>
    </source>
</evidence>
<dbReference type="GO" id="GO:0005737">
    <property type="term" value="C:cytoplasm"/>
    <property type="evidence" value="ECO:0007669"/>
    <property type="project" value="UniProtKB-SubCell"/>
</dbReference>
<comment type="subcellular location">
    <subcellularLocation>
        <location evidence="4">Cytoplasm</location>
    </subcellularLocation>
</comment>
<keyword evidence="4 6" id="KW-0597">Phosphoprotein</keyword>
<dbReference type="GO" id="GO:0008984">
    <property type="term" value="F:protein-glutamate methylesterase activity"/>
    <property type="evidence" value="ECO:0007669"/>
    <property type="project" value="UniProtKB-UniRule"/>
</dbReference>
<dbReference type="PIRSF" id="PIRSF000876">
    <property type="entry name" value="RR_chemtxs_CheB"/>
    <property type="match status" value="1"/>
</dbReference>
<feature type="active site" evidence="4 5">
    <location>
        <position position="202"/>
    </location>
</feature>
<dbReference type="GO" id="GO:0006935">
    <property type="term" value="P:chemotaxis"/>
    <property type="evidence" value="ECO:0007669"/>
    <property type="project" value="UniProtKB-UniRule"/>
</dbReference>
<comment type="catalytic activity">
    <reaction evidence="3 4">
        <text>[protein]-L-glutamate 5-O-methyl ester + H2O = L-glutamyl-[protein] + methanol + H(+)</text>
        <dbReference type="Rhea" id="RHEA:23236"/>
        <dbReference type="Rhea" id="RHEA-COMP:10208"/>
        <dbReference type="Rhea" id="RHEA-COMP:10311"/>
        <dbReference type="ChEBI" id="CHEBI:15377"/>
        <dbReference type="ChEBI" id="CHEBI:15378"/>
        <dbReference type="ChEBI" id="CHEBI:17790"/>
        <dbReference type="ChEBI" id="CHEBI:29973"/>
        <dbReference type="ChEBI" id="CHEBI:82795"/>
        <dbReference type="EC" id="3.1.1.61"/>
    </reaction>
</comment>
<dbReference type="SMART" id="SM00448">
    <property type="entry name" value="REC"/>
    <property type="match status" value="1"/>
</dbReference>
<keyword evidence="4" id="KW-0963">Cytoplasm</keyword>
<evidence type="ECO:0000256" key="3">
    <source>
        <dbReference type="ARBA" id="ARBA00048267"/>
    </source>
</evidence>
<dbReference type="Pfam" id="PF01339">
    <property type="entry name" value="CheB_methylest"/>
    <property type="match status" value="1"/>
</dbReference>
<dbReference type="Gene3D" id="3.40.50.180">
    <property type="entry name" value="Methylesterase CheB, C-terminal domain"/>
    <property type="match status" value="1"/>
</dbReference>